<dbReference type="InterPro" id="IPR050625">
    <property type="entry name" value="ParA/MinD_ATPase"/>
</dbReference>
<evidence type="ECO:0000259" key="2">
    <source>
        <dbReference type="SMART" id="SM00220"/>
    </source>
</evidence>
<feature type="region of interest" description="Disordered" evidence="1">
    <location>
        <begin position="552"/>
        <end position="572"/>
    </location>
</feature>
<dbReference type="RefSeq" id="WP_279929369.1">
    <property type="nucleotide sequence ID" value="NZ_JARWBG010000020.1"/>
</dbReference>
<gene>
    <name evidence="3" type="ORF">QCN29_18505</name>
</gene>
<dbReference type="InterPro" id="IPR011009">
    <property type="entry name" value="Kinase-like_dom_sf"/>
</dbReference>
<proteinExistence type="predicted"/>
<organism evidence="3 4">
    <name type="scientific">Streptomyces chengmaiensis</name>
    <dbReference type="NCBI Taxonomy" id="3040919"/>
    <lineage>
        <taxon>Bacteria</taxon>
        <taxon>Bacillati</taxon>
        <taxon>Actinomycetota</taxon>
        <taxon>Actinomycetes</taxon>
        <taxon>Kitasatosporales</taxon>
        <taxon>Streptomycetaceae</taxon>
        <taxon>Streptomyces</taxon>
    </lineage>
</organism>
<dbReference type="SMART" id="SM00220">
    <property type="entry name" value="S_TKc"/>
    <property type="match status" value="1"/>
</dbReference>
<dbReference type="SUPFAM" id="SSF52540">
    <property type="entry name" value="P-loop containing nucleoside triphosphate hydrolases"/>
    <property type="match status" value="1"/>
</dbReference>
<dbReference type="SUPFAM" id="SSF56112">
    <property type="entry name" value="Protein kinase-like (PK-like)"/>
    <property type="match status" value="1"/>
</dbReference>
<dbReference type="EMBL" id="JARWBG010000020">
    <property type="protein sequence ID" value="MDH2390743.1"/>
    <property type="molecule type" value="Genomic_DNA"/>
</dbReference>
<dbReference type="Gene3D" id="1.10.510.10">
    <property type="entry name" value="Transferase(Phosphotransferase) domain 1"/>
    <property type="match status" value="1"/>
</dbReference>
<dbReference type="PANTHER" id="PTHR43384:SF14">
    <property type="entry name" value="ESX-1 SECRETION-ASSOCIATED PROTEIN ESPI"/>
    <property type="match status" value="1"/>
</dbReference>
<evidence type="ECO:0000313" key="4">
    <source>
        <dbReference type="Proteomes" id="UP001223144"/>
    </source>
</evidence>
<keyword evidence="4" id="KW-1185">Reference proteome</keyword>
<evidence type="ECO:0000256" key="1">
    <source>
        <dbReference type="SAM" id="MobiDB-lite"/>
    </source>
</evidence>
<dbReference type="InterPro" id="IPR027417">
    <property type="entry name" value="P-loop_NTPase"/>
</dbReference>
<feature type="region of interest" description="Disordered" evidence="1">
    <location>
        <begin position="48"/>
        <end position="176"/>
    </location>
</feature>
<sequence length="1132" mass="122120">MAPGPSRRADRLTSALRALGDAGCDLDLPEVLDVLWLSRRMPAADELPLARVHGTGPPAGATLPEPRTTGDDSNAASQASEQADRAAYEGDRARLTAGGPMASPDGGSRRPHKDGAAAPRPSPSDRSVPPERTALPLRVPEDKALPDQLPIGRALRPLKQKRPSRRRQELDEPATAATLAETGVPDVVMRPARERWLNLVVAVDDGLSMLLWRRLAAELRTMMQRLGAFRSIQVYGLDTRTVGAPQLRGRPFDPDSARLPPALAVDPSGQTLVLAVSDGMGPAWRHGAMHDVLLGWAAVGPAAVVHALPTQLWDSSGIQAERWLATTRHRGGASTAWEITDRLLPAGLVDYAGVPIPVLEPSSGPMGDWARLITSPGTTVELPLLSRPRGLAPVVPSHEMHSLQHFKDAASPEAYRLAAHIAAVSPASVPVMRLVQSAVPWEARTAHLAEVFLGGLVHPLPAPVPGPLPTRHQIFDFTEEAKSALLDAVPSAELLRTSRRIGQRLEQLAGRSPDFPAWLVHPDGTEELPPAFRSFTAVERRLMLRFGVRMEPPTPEQREHRPVHPSAGWRRLTPRDPVRLGPYRLYGRRPGKRTVVYLGRGRQGEEAAIRVVRPELPPSQVQLLRTEAEALRRMEGRYAPALLATGLDEQPAWLAMQPVKTQRLSDRLGAGAGGEPPAAPLDILTSLTLGWHLAGAVSLCHLKGLVPAVLSADSIVLQGRSVLMAGLSDCVVDGTYSGTGRAPTPADNVRELGLLLKQISGKRRRTSDRYAVEMLLWEGDTWQPLRELVLRCLAADPEERPTAGEVAGVLARYVSMASAMRQTAPLGSGEDGGGHRSGALPLSRPPLVPRPAWTSAPRPPRPGRWSARLGFGRVAEHGRLARIARPLSHSRHVVLVGAYPGCGRVTTTFALGAVFAAVREAPVLALDAAPAAGDLYDRLVRRNPATPRDLITLPPDCAYEDMRRFTTRTPSGLEVLAHSATHSAPSPAYRDEYRRIVAMASRHYPVILSDWGAARVDESADLVLDLADRMVLCCTATTSSVAVAKDILATVRESGRRRLADQAVIAVSRIGGHTGELRDGVVAERFHGHVGGAVLVPFDTHLSSSRELDLTRLRWRTADAFLDLAARLAGPD</sequence>
<evidence type="ECO:0000313" key="3">
    <source>
        <dbReference type="EMBL" id="MDH2390743.1"/>
    </source>
</evidence>
<dbReference type="Proteomes" id="UP001223144">
    <property type="component" value="Unassembled WGS sequence"/>
</dbReference>
<dbReference type="NCBIfam" id="NF041121">
    <property type="entry name" value="SAV_2336_NTERM"/>
    <property type="match status" value="1"/>
</dbReference>
<dbReference type="InterPro" id="IPR000719">
    <property type="entry name" value="Prot_kinase_dom"/>
</dbReference>
<feature type="compositionally biased region" description="Basic residues" evidence="1">
    <location>
        <begin position="156"/>
        <end position="165"/>
    </location>
</feature>
<feature type="compositionally biased region" description="Basic and acidic residues" evidence="1">
    <location>
        <begin position="82"/>
        <end position="94"/>
    </location>
</feature>
<feature type="domain" description="Protein kinase" evidence="2">
    <location>
        <begin position="595"/>
        <end position="814"/>
    </location>
</feature>
<reference evidence="3 4" key="1">
    <citation type="submission" date="2023-04" db="EMBL/GenBank/DDBJ databases">
        <title>Streptomyces chengmaiensis sp. nov. isolated from the stem of mangrove plant in Hainan.</title>
        <authorList>
            <person name="Huang X."/>
            <person name="Zhou S."/>
            <person name="Chu X."/>
            <person name="Xie Y."/>
            <person name="Lin Y."/>
        </authorList>
    </citation>
    <scope>NUCLEOTIDE SEQUENCE [LARGE SCALE GENOMIC DNA]</scope>
    <source>
        <strain evidence="3 4">HNM0663</strain>
    </source>
</reference>
<name>A0ABT6HPV9_9ACTN</name>
<dbReference type="PANTHER" id="PTHR43384">
    <property type="entry name" value="SEPTUM SITE-DETERMINING PROTEIN MIND HOMOLOG, CHLOROPLASTIC-RELATED"/>
    <property type="match status" value="1"/>
</dbReference>
<dbReference type="InterPro" id="IPR047738">
    <property type="entry name" value="SAV_2336-like_N"/>
</dbReference>
<feature type="region of interest" description="Disordered" evidence="1">
    <location>
        <begin position="824"/>
        <end position="864"/>
    </location>
</feature>
<protein>
    <submittedName>
        <fullName evidence="3">SAV_2336 N-terminal domain-related protein</fullName>
    </submittedName>
</protein>
<comment type="caution">
    <text evidence="3">The sequence shown here is derived from an EMBL/GenBank/DDBJ whole genome shotgun (WGS) entry which is preliminary data.</text>
</comment>
<dbReference type="Gene3D" id="3.40.50.300">
    <property type="entry name" value="P-loop containing nucleotide triphosphate hydrolases"/>
    <property type="match status" value="1"/>
</dbReference>
<feature type="compositionally biased region" description="Low complexity" evidence="1">
    <location>
        <begin position="116"/>
        <end position="132"/>
    </location>
</feature>
<accession>A0ABT6HPV9</accession>
<feature type="compositionally biased region" description="Polar residues" evidence="1">
    <location>
        <begin position="71"/>
        <end position="81"/>
    </location>
</feature>